<dbReference type="InterPro" id="IPR021858">
    <property type="entry name" value="Fun_TF"/>
</dbReference>
<protein>
    <recommendedName>
        <fullName evidence="3">C2H2-type domain-containing protein</fullName>
    </recommendedName>
</protein>
<dbReference type="AlphaFoldDB" id="W9YC78"/>
<dbReference type="RefSeq" id="XP_007731530.1">
    <property type="nucleotide sequence ID" value="XM_007733340.1"/>
</dbReference>
<dbReference type="Pfam" id="PF11951">
    <property type="entry name" value="Fungal_trans_2"/>
    <property type="match status" value="1"/>
</dbReference>
<dbReference type="Proteomes" id="UP000019478">
    <property type="component" value="Unassembled WGS sequence"/>
</dbReference>
<reference evidence="1 2" key="1">
    <citation type="submission" date="2013-03" db="EMBL/GenBank/DDBJ databases">
        <title>The Genome Sequence of Capronia epimyces CBS 606.96.</title>
        <authorList>
            <consortium name="The Broad Institute Genomics Platform"/>
            <person name="Cuomo C."/>
            <person name="de Hoog S."/>
            <person name="Gorbushina A."/>
            <person name="Walker B."/>
            <person name="Young S.K."/>
            <person name="Zeng Q."/>
            <person name="Gargeya S."/>
            <person name="Fitzgerald M."/>
            <person name="Haas B."/>
            <person name="Abouelleil A."/>
            <person name="Allen A.W."/>
            <person name="Alvarado L."/>
            <person name="Arachchi H.M."/>
            <person name="Berlin A.M."/>
            <person name="Chapman S.B."/>
            <person name="Gainer-Dewar J."/>
            <person name="Goldberg J."/>
            <person name="Griggs A."/>
            <person name="Gujja S."/>
            <person name="Hansen M."/>
            <person name="Howarth C."/>
            <person name="Imamovic A."/>
            <person name="Ireland A."/>
            <person name="Larimer J."/>
            <person name="McCowan C."/>
            <person name="Murphy C."/>
            <person name="Pearson M."/>
            <person name="Poon T.W."/>
            <person name="Priest M."/>
            <person name="Roberts A."/>
            <person name="Saif S."/>
            <person name="Shea T."/>
            <person name="Sisk P."/>
            <person name="Sykes S."/>
            <person name="Wortman J."/>
            <person name="Nusbaum C."/>
            <person name="Birren B."/>
        </authorList>
    </citation>
    <scope>NUCLEOTIDE SEQUENCE [LARGE SCALE GENOMIC DNA]</scope>
    <source>
        <strain evidence="1 2">CBS 606.96</strain>
    </source>
</reference>
<dbReference type="Pfam" id="PF12013">
    <property type="entry name" value="OrsD"/>
    <property type="match status" value="1"/>
</dbReference>
<dbReference type="InterPro" id="IPR053157">
    <property type="entry name" value="Sterol_Uptake_Regulator"/>
</dbReference>
<evidence type="ECO:0008006" key="3">
    <source>
        <dbReference type="Google" id="ProtNLM"/>
    </source>
</evidence>
<comment type="caution">
    <text evidence="1">The sequence shown here is derived from an EMBL/GenBank/DDBJ whole genome shotgun (WGS) entry which is preliminary data.</text>
</comment>
<dbReference type="EMBL" id="AMGY01000002">
    <property type="protein sequence ID" value="EXJ90133.1"/>
    <property type="molecule type" value="Genomic_DNA"/>
</dbReference>
<dbReference type="HOGENOM" id="CLU_024934_8_0_1"/>
<proteinExistence type="predicted"/>
<dbReference type="GO" id="GO:0001228">
    <property type="term" value="F:DNA-binding transcription activator activity, RNA polymerase II-specific"/>
    <property type="evidence" value="ECO:0007669"/>
    <property type="project" value="TreeGrafter"/>
</dbReference>
<dbReference type="GeneID" id="19167330"/>
<dbReference type="PANTHER" id="PTHR47784">
    <property type="entry name" value="STEROL UPTAKE CONTROL PROTEIN 2"/>
    <property type="match status" value="1"/>
</dbReference>
<dbReference type="PANTHER" id="PTHR47784:SF5">
    <property type="entry name" value="STEROL UPTAKE CONTROL PROTEIN 2"/>
    <property type="match status" value="1"/>
</dbReference>
<name>W9YC78_9EURO</name>
<gene>
    <name evidence="1" type="ORF">A1O3_03202</name>
</gene>
<organism evidence="1 2">
    <name type="scientific">Capronia epimyces CBS 606.96</name>
    <dbReference type="NCBI Taxonomy" id="1182542"/>
    <lineage>
        <taxon>Eukaryota</taxon>
        <taxon>Fungi</taxon>
        <taxon>Dikarya</taxon>
        <taxon>Ascomycota</taxon>
        <taxon>Pezizomycotina</taxon>
        <taxon>Eurotiomycetes</taxon>
        <taxon>Chaetothyriomycetidae</taxon>
        <taxon>Chaetothyriales</taxon>
        <taxon>Herpotrichiellaceae</taxon>
        <taxon>Capronia</taxon>
    </lineage>
</organism>
<keyword evidence="2" id="KW-1185">Reference proteome</keyword>
<dbReference type="InterPro" id="IPR022698">
    <property type="entry name" value="OrsD"/>
</dbReference>
<evidence type="ECO:0000313" key="1">
    <source>
        <dbReference type="EMBL" id="EXJ90133.1"/>
    </source>
</evidence>
<sequence length="496" mass="56613">MDQGHDQDQAPEQLFHHSPDHRVVICTACRYAVPPNAVARHLKEIHHIYRSRRRPFTQFVQKLDLADPDHVLAPRDDQFPVPYLPIYDGLQCGVNGCGHLCLTEKRMRSHWVLAKHSVAGHSLQYRCVPVQTFFRGNNLRYFTGRTQRLHGQEQEQERVVAVDCDLETSLRKQQSDPRVRHAVLADVNVSLPRHLHLHLDLSARSLLHHYHTVTCHTIATDAETATLWRDTVVELAHEYNFLMFGILALASLHCAYLNPEQQNAYYVEASRYQDKAMGLFRLAVSSPDKDNCHAVLVFTHLLVLYAFASEKQDDSLLLVTETEGEGDIIPTWLHFLRSGCSMLCTVWEFLESGPCSVLALAWEAPFAGVNKLDETTALNSLLQAALPSSDCTWSEHVRELYREAAAELALACACSQSTPHAFTPWDALRIWPMRVSDGFMSLMKEQHPAALILLAHYSLLLKRIESEWFFRGRATRLMRSIVRKLHPQWHPFIPCA</sequence>
<dbReference type="eggNOG" id="ENOG502SJJF">
    <property type="taxonomic scope" value="Eukaryota"/>
</dbReference>
<evidence type="ECO:0000313" key="2">
    <source>
        <dbReference type="Proteomes" id="UP000019478"/>
    </source>
</evidence>
<dbReference type="OrthoDB" id="416217at2759"/>
<accession>W9YC78</accession>